<name>A0A8T2NED0_9TELE</name>
<feature type="compositionally biased region" description="Acidic residues" evidence="1">
    <location>
        <begin position="130"/>
        <end position="143"/>
    </location>
</feature>
<organism evidence="3 4">
    <name type="scientific">Albula glossodonta</name>
    <name type="common">roundjaw bonefish</name>
    <dbReference type="NCBI Taxonomy" id="121402"/>
    <lineage>
        <taxon>Eukaryota</taxon>
        <taxon>Metazoa</taxon>
        <taxon>Chordata</taxon>
        <taxon>Craniata</taxon>
        <taxon>Vertebrata</taxon>
        <taxon>Euteleostomi</taxon>
        <taxon>Actinopterygii</taxon>
        <taxon>Neopterygii</taxon>
        <taxon>Teleostei</taxon>
        <taxon>Albuliformes</taxon>
        <taxon>Albulidae</taxon>
        <taxon>Albula</taxon>
    </lineage>
</organism>
<dbReference type="AlphaFoldDB" id="A0A8T2NED0"/>
<accession>A0A8T2NED0</accession>
<keyword evidence="2" id="KW-0472">Membrane</keyword>
<keyword evidence="2" id="KW-1133">Transmembrane helix</keyword>
<gene>
    <name evidence="3" type="ORF">JZ751_025467</name>
</gene>
<protein>
    <submittedName>
        <fullName evidence="3">Uncharacterized protein</fullName>
    </submittedName>
</protein>
<feature type="transmembrane region" description="Helical" evidence="2">
    <location>
        <begin position="343"/>
        <end position="363"/>
    </location>
</feature>
<sequence length="439" mass="48114">MRTLAPEAEERCTALRSYRCFIQALQRQKNAALPYGHTGVSSRLYRGRRTLHCPTVIPVFHPGITEAKERCTALRSYRCFIQALQRQKNTALPYGHTDDSETNESAPSSLSSPVSRGGHQGEQRSKDTPDTEDAGEDDDEEQPDTVLQLQEVIEQLRNVFPSEPVHWGWEFPLLQHSMLLGPERILDLQPLDEPSLPLAPLGSPAHTRSLGHCVDQQGLQLNQRGVEQRPSPILSGVSFQASHPFASQLHPQSAALSERHWRDGGGEGRWRSSWGRAERSTVLIKTFCLLGHGAHFSSDPIPREYGFPLQAPSLCTAPAACLDAVARIRSPWMLQSRLEASEWSVLVGPSFTMLLCAKVLPVAASSPTRLSRTAFSSLSISVLSIFSALAAFSSPTSLLGLPLGPVAGPLAPLPGLTPWLFSTFLCFFPALLFSSETVQ</sequence>
<proteinExistence type="predicted"/>
<evidence type="ECO:0000313" key="4">
    <source>
        <dbReference type="Proteomes" id="UP000824540"/>
    </source>
</evidence>
<feature type="transmembrane region" description="Helical" evidence="2">
    <location>
        <begin position="413"/>
        <end position="433"/>
    </location>
</feature>
<feature type="compositionally biased region" description="Basic and acidic residues" evidence="1">
    <location>
        <begin position="119"/>
        <end position="129"/>
    </location>
</feature>
<feature type="region of interest" description="Disordered" evidence="1">
    <location>
        <begin position="92"/>
        <end position="144"/>
    </location>
</feature>
<reference evidence="3" key="1">
    <citation type="thesis" date="2021" institute="BYU ScholarsArchive" country="Provo, UT, USA">
        <title>Applications of and Algorithms for Genome Assembly and Genomic Analyses with an Emphasis on Marine Teleosts.</title>
        <authorList>
            <person name="Pickett B.D."/>
        </authorList>
    </citation>
    <scope>NUCLEOTIDE SEQUENCE</scope>
    <source>
        <strain evidence="3">HI-2016</strain>
    </source>
</reference>
<feature type="transmembrane region" description="Helical" evidence="2">
    <location>
        <begin position="375"/>
        <end position="393"/>
    </location>
</feature>
<feature type="compositionally biased region" description="Low complexity" evidence="1">
    <location>
        <begin position="103"/>
        <end position="115"/>
    </location>
</feature>
<evidence type="ECO:0000256" key="1">
    <source>
        <dbReference type="SAM" id="MobiDB-lite"/>
    </source>
</evidence>
<keyword evidence="2" id="KW-0812">Transmembrane</keyword>
<keyword evidence="4" id="KW-1185">Reference proteome</keyword>
<dbReference type="EMBL" id="JAFBMS010000063">
    <property type="protein sequence ID" value="KAG9338629.1"/>
    <property type="molecule type" value="Genomic_DNA"/>
</dbReference>
<evidence type="ECO:0000313" key="3">
    <source>
        <dbReference type="EMBL" id="KAG9338629.1"/>
    </source>
</evidence>
<evidence type="ECO:0000256" key="2">
    <source>
        <dbReference type="SAM" id="Phobius"/>
    </source>
</evidence>
<comment type="caution">
    <text evidence="3">The sequence shown here is derived from an EMBL/GenBank/DDBJ whole genome shotgun (WGS) entry which is preliminary data.</text>
</comment>
<dbReference type="Proteomes" id="UP000824540">
    <property type="component" value="Unassembled WGS sequence"/>
</dbReference>